<keyword evidence="5" id="KW-0067">ATP-binding</keyword>
<evidence type="ECO:0000256" key="1">
    <source>
        <dbReference type="ARBA" id="ARBA00022614"/>
    </source>
</evidence>
<dbReference type="PANTHER" id="PTHR36766:SF40">
    <property type="entry name" value="DISEASE RESISTANCE PROTEIN RGA3"/>
    <property type="match status" value="1"/>
</dbReference>
<dbReference type="PRINTS" id="PR00364">
    <property type="entry name" value="DISEASERSIST"/>
</dbReference>
<dbReference type="InterPro" id="IPR055414">
    <property type="entry name" value="LRR_R13L4/SHOC2-like"/>
</dbReference>
<dbReference type="GO" id="GO:0051707">
    <property type="term" value="P:response to other organism"/>
    <property type="evidence" value="ECO:0007669"/>
    <property type="project" value="UniProtKB-ARBA"/>
</dbReference>
<keyword evidence="4" id="KW-0611">Plant defense</keyword>
<keyword evidence="3" id="KW-0547">Nucleotide-binding</keyword>
<evidence type="ECO:0000259" key="7">
    <source>
        <dbReference type="Pfam" id="PF18052"/>
    </source>
</evidence>
<dbReference type="Gene3D" id="3.40.50.300">
    <property type="entry name" value="P-loop containing nucleotide triphosphate hydrolases"/>
    <property type="match status" value="1"/>
</dbReference>
<dbReference type="Gene3D" id="1.20.5.4130">
    <property type="match status" value="1"/>
</dbReference>
<dbReference type="InterPro" id="IPR041118">
    <property type="entry name" value="Rx_N"/>
</dbReference>
<evidence type="ECO:0000256" key="4">
    <source>
        <dbReference type="ARBA" id="ARBA00022821"/>
    </source>
</evidence>
<dbReference type="InterPro" id="IPR002182">
    <property type="entry name" value="NB-ARC"/>
</dbReference>
<dbReference type="Gene3D" id="1.10.8.430">
    <property type="entry name" value="Helical domain of apoptotic protease-activating factors"/>
    <property type="match status" value="1"/>
</dbReference>
<dbReference type="Pfam" id="PF23559">
    <property type="entry name" value="WHD_DRP"/>
    <property type="match status" value="1"/>
</dbReference>
<dbReference type="InterPro" id="IPR027417">
    <property type="entry name" value="P-loop_NTPase"/>
</dbReference>
<proteinExistence type="predicted"/>
<evidence type="ECO:0000259" key="10">
    <source>
        <dbReference type="Pfam" id="PF25019"/>
    </source>
</evidence>
<feature type="domain" description="Disease resistance R13L4/SHOC-2-like LRR" evidence="9">
    <location>
        <begin position="562"/>
        <end position="676"/>
    </location>
</feature>
<evidence type="ECO:0000313" key="11">
    <source>
        <dbReference type="EMBL" id="KAJ4823580.1"/>
    </source>
</evidence>
<dbReference type="Pfam" id="PF25019">
    <property type="entry name" value="LRR_R13L1-DRL21"/>
    <property type="match status" value="1"/>
</dbReference>
<dbReference type="AlphaFoldDB" id="A0A9Q0F3W1"/>
<keyword evidence="2" id="KW-0677">Repeat</keyword>
<evidence type="ECO:0000259" key="6">
    <source>
        <dbReference type="Pfam" id="PF00931"/>
    </source>
</evidence>
<dbReference type="SUPFAM" id="SSF52540">
    <property type="entry name" value="P-loop containing nucleoside triphosphate hydrolases"/>
    <property type="match status" value="1"/>
</dbReference>
<evidence type="ECO:0000256" key="5">
    <source>
        <dbReference type="ARBA" id="ARBA00022840"/>
    </source>
</evidence>
<feature type="domain" description="Disease resistance N-terminal" evidence="7">
    <location>
        <begin position="10"/>
        <end position="104"/>
    </location>
</feature>
<dbReference type="GO" id="GO:0043531">
    <property type="term" value="F:ADP binding"/>
    <property type="evidence" value="ECO:0007669"/>
    <property type="project" value="InterPro"/>
</dbReference>
<dbReference type="OrthoDB" id="37484at2759"/>
<reference evidence="11" key="1">
    <citation type="submission" date="2022-02" db="EMBL/GenBank/DDBJ databases">
        <authorList>
            <person name="Henning P.M."/>
            <person name="McCubbin A.G."/>
            <person name="Shore J.S."/>
        </authorList>
    </citation>
    <scope>NUCLEOTIDE SEQUENCE</scope>
    <source>
        <strain evidence="11">F60SS</strain>
        <tissue evidence="11">Leaves</tissue>
    </source>
</reference>
<evidence type="ECO:0000256" key="3">
    <source>
        <dbReference type="ARBA" id="ARBA00022741"/>
    </source>
</evidence>
<dbReference type="GO" id="GO:0006952">
    <property type="term" value="P:defense response"/>
    <property type="evidence" value="ECO:0007669"/>
    <property type="project" value="UniProtKB-KW"/>
</dbReference>
<dbReference type="InterPro" id="IPR036388">
    <property type="entry name" value="WH-like_DNA-bd_sf"/>
</dbReference>
<accession>A0A9Q0F3W1</accession>
<feature type="domain" description="Disease resistance protein winged helix" evidence="8">
    <location>
        <begin position="432"/>
        <end position="503"/>
    </location>
</feature>
<dbReference type="EMBL" id="JAKUCV010007414">
    <property type="protein sequence ID" value="KAJ4823580.1"/>
    <property type="molecule type" value="Genomic_DNA"/>
</dbReference>
<feature type="domain" description="NB-ARC" evidence="6">
    <location>
        <begin position="190"/>
        <end position="346"/>
    </location>
</feature>
<dbReference type="Gene3D" id="1.10.10.10">
    <property type="entry name" value="Winged helix-like DNA-binding domain superfamily/Winged helix DNA-binding domain"/>
    <property type="match status" value="1"/>
</dbReference>
<sequence length="1013" mass="114913">MAEALVAGAVVSAVFSVLFEKMASQEIVNFFKQRKLDDKLLKKLKTRMNTVNGLLEDAEEKQITSPAVKNWLDDLKEVAYEIDDFLDLIAYRAYEQQMVVETTSSKTCSDQVRNFLSSLIPCKKGMGEMQPRLEEIFDTVEDLLQQTNTLGLVAQVGKKPDHTSSSSLQERTTTSMLVDPVVYGRDNDKEIIKRLLFSDDAKGKCLDVIPIVGMGGVGKTTLAQLFDNLKAWVCVSEESDIFKLTKNILKEFGISNCDSSTPNQLQIMLEKKVRGKRILLVLDDIWNEHGDWKRLLAPFSFAAQGSKVLITTRSEQVALAMSSVPSHHLKELTEDDCWKLFAQHAFGGGNTVDAYGELEEIGRKIARKCKGLPLAARTLGSLLSRKRNAKDWEAILRSNMWDMRNGNIIPALRLSYHYLPSHLKQCFAYCAIFPKDFEFKKEDLVLLWMAEGFIVQPDKSRDMEEIGNEYFEELACRSCFTFQKSVYGGHGFFVMHDLVNDLAKSIAGDFFYNMEDVDKREPSKRTRHLFYIQDGLDPLDQLKSLCEAWILRTLMYSLPGQHGQSLNFLSKLGRLRVLDLSFMGEDSDAGNILSELVGALKYLRFMQLSMSSIQNFPKDLASLCYLQTLILKDCRKLTVLPDSIGKLKSLRHFSLRSRCIEVLPDSIGDLKELRHLELNSTPIQQVPESICDLYNLQTLKLIWCGRLVELPDKMMNLTNLCDLHIWGTGLKYMPIQIGKLVKLQNLTEFIVGEQQRGSGLGELGELRNLQGELRLKNLENVVDEQGALRANLKEKKGVRVLCYKWQNNNDGSSLDVSLLKHLQPHANVETICIEGFRGTTFPNWVGESSYANLVNLVLRGCKYCTYLPPVGQLPFLETLLIGEFDCVVSVGAEFCGGSCKSIQPFQSLKELKIRNMPRWEEWISDVPDEERRGRRRAFPVLKHLELRSCSELSRVNHLFLPSLVDFELNECPKLTFPNQLSLPSLVKLNLINCQEQLELGASTIRKLFISSMH</sequence>
<protein>
    <recommendedName>
        <fullName evidence="13">Disease resistance RPP13-like protein 1</fullName>
    </recommendedName>
</protein>
<gene>
    <name evidence="11" type="ORF">Tsubulata_040264</name>
</gene>
<dbReference type="Pfam" id="PF00931">
    <property type="entry name" value="NB-ARC"/>
    <property type="match status" value="1"/>
</dbReference>
<dbReference type="Pfam" id="PF23598">
    <property type="entry name" value="LRR_14"/>
    <property type="match status" value="1"/>
</dbReference>
<dbReference type="PANTHER" id="PTHR36766">
    <property type="entry name" value="PLANT BROAD-SPECTRUM MILDEW RESISTANCE PROTEIN RPW8"/>
    <property type="match status" value="1"/>
</dbReference>
<organism evidence="11 12">
    <name type="scientific">Turnera subulata</name>
    <dbReference type="NCBI Taxonomy" id="218843"/>
    <lineage>
        <taxon>Eukaryota</taxon>
        <taxon>Viridiplantae</taxon>
        <taxon>Streptophyta</taxon>
        <taxon>Embryophyta</taxon>
        <taxon>Tracheophyta</taxon>
        <taxon>Spermatophyta</taxon>
        <taxon>Magnoliopsida</taxon>
        <taxon>eudicotyledons</taxon>
        <taxon>Gunneridae</taxon>
        <taxon>Pentapetalae</taxon>
        <taxon>rosids</taxon>
        <taxon>fabids</taxon>
        <taxon>Malpighiales</taxon>
        <taxon>Passifloraceae</taxon>
        <taxon>Turnera</taxon>
    </lineage>
</organism>
<evidence type="ECO:0000256" key="2">
    <source>
        <dbReference type="ARBA" id="ARBA00022737"/>
    </source>
</evidence>
<dbReference type="Proteomes" id="UP001141552">
    <property type="component" value="Unassembled WGS sequence"/>
</dbReference>
<reference evidence="11" key="2">
    <citation type="journal article" date="2023" name="Plants (Basel)">
        <title>Annotation of the Turnera subulata (Passifloraceae) Draft Genome Reveals the S-Locus Evolved after the Divergence of Turneroideae from Passifloroideae in a Stepwise Manner.</title>
        <authorList>
            <person name="Henning P.M."/>
            <person name="Roalson E.H."/>
            <person name="Mir W."/>
            <person name="McCubbin A.G."/>
            <person name="Shore J.S."/>
        </authorList>
    </citation>
    <scope>NUCLEOTIDE SEQUENCE</scope>
    <source>
        <strain evidence="11">F60SS</strain>
    </source>
</reference>
<dbReference type="InterPro" id="IPR032675">
    <property type="entry name" value="LRR_dom_sf"/>
</dbReference>
<evidence type="ECO:0000313" key="12">
    <source>
        <dbReference type="Proteomes" id="UP001141552"/>
    </source>
</evidence>
<evidence type="ECO:0000259" key="8">
    <source>
        <dbReference type="Pfam" id="PF23559"/>
    </source>
</evidence>
<keyword evidence="12" id="KW-1185">Reference proteome</keyword>
<name>A0A9Q0F3W1_9ROSI</name>
<evidence type="ECO:0008006" key="13">
    <source>
        <dbReference type="Google" id="ProtNLM"/>
    </source>
</evidence>
<dbReference type="GO" id="GO:0005524">
    <property type="term" value="F:ATP binding"/>
    <property type="evidence" value="ECO:0007669"/>
    <property type="project" value="UniProtKB-KW"/>
</dbReference>
<feature type="domain" description="R13L1/DRL21-like LRR repeat region" evidence="10">
    <location>
        <begin position="760"/>
        <end position="883"/>
    </location>
</feature>
<dbReference type="FunFam" id="1.10.10.10:FF:000322">
    <property type="entry name" value="Probable disease resistance protein At1g63360"/>
    <property type="match status" value="1"/>
</dbReference>
<dbReference type="SUPFAM" id="SSF52047">
    <property type="entry name" value="RNI-like"/>
    <property type="match status" value="1"/>
</dbReference>
<dbReference type="Gene3D" id="3.80.10.10">
    <property type="entry name" value="Ribonuclease Inhibitor"/>
    <property type="match status" value="2"/>
</dbReference>
<dbReference type="InterPro" id="IPR056789">
    <property type="entry name" value="LRR_R13L1-DRL21"/>
</dbReference>
<evidence type="ECO:0000259" key="9">
    <source>
        <dbReference type="Pfam" id="PF23598"/>
    </source>
</evidence>
<dbReference type="Pfam" id="PF18052">
    <property type="entry name" value="Rx_N"/>
    <property type="match status" value="1"/>
</dbReference>
<dbReference type="InterPro" id="IPR058922">
    <property type="entry name" value="WHD_DRP"/>
</dbReference>
<keyword evidence="1" id="KW-0433">Leucine-rich repeat</keyword>
<comment type="caution">
    <text evidence="11">The sequence shown here is derived from an EMBL/GenBank/DDBJ whole genome shotgun (WGS) entry which is preliminary data.</text>
</comment>
<dbReference type="InterPro" id="IPR042197">
    <property type="entry name" value="Apaf_helical"/>
</dbReference>